<proteinExistence type="predicted"/>
<keyword evidence="1" id="KW-0732">Signal</keyword>
<protein>
    <recommendedName>
        <fullName evidence="4">Lipoprotein</fullName>
    </recommendedName>
</protein>
<evidence type="ECO:0000256" key="1">
    <source>
        <dbReference type="SAM" id="SignalP"/>
    </source>
</evidence>
<evidence type="ECO:0000313" key="2">
    <source>
        <dbReference type="EMBL" id="TYP99592.1"/>
    </source>
</evidence>
<keyword evidence="3" id="KW-1185">Reference proteome</keyword>
<organism evidence="2 3">
    <name type="scientific">Tenacibaculum adriaticum</name>
    <dbReference type="NCBI Taxonomy" id="413713"/>
    <lineage>
        <taxon>Bacteria</taxon>
        <taxon>Pseudomonadati</taxon>
        <taxon>Bacteroidota</taxon>
        <taxon>Flavobacteriia</taxon>
        <taxon>Flavobacteriales</taxon>
        <taxon>Flavobacteriaceae</taxon>
        <taxon>Tenacibaculum</taxon>
    </lineage>
</organism>
<dbReference type="AlphaFoldDB" id="A0A5S5DXR3"/>
<dbReference type="OrthoDB" id="1446480at2"/>
<gene>
    <name evidence="2" type="ORF">C7447_101192</name>
</gene>
<feature type="signal peptide" evidence="1">
    <location>
        <begin position="1"/>
        <end position="20"/>
    </location>
</feature>
<reference evidence="2 3" key="1">
    <citation type="submission" date="2019-07" db="EMBL/GenBank/DDBJ databases">
        <title>Genomic Encyclopedia of Type Strains, Phase IV (KMG-IV): sequencing the most valuable type-strain genomes for metagenomic binning, comparative biology and taxonomic classification.</title>
        <authorList>
            <person name="Goeker M."/>
        </authorList>
    </citation>
    <scope>NUCLEOTIDE SEQUENCE [LARGE SCALE GENOMIC DNA]</scope>
    <source>
        <strain evidence="2 3">DSM 18961</strain>
    </source>
</reference>
<sequence>MKGLLTFTFLLLMMSCASQKTDVTYEAMTRGSSKKLIVVGNQLSYATNQKQKIVTISSENLKKLNEIISKITLEEMKDLEAPTKERLHDGALHATVTVKQGGKEYISSTFDDGHPPAELKPLVDLLMSFIKE</sequence>
<evidence type="ECO:0008006" key="4">
    <source>
        <dbReference type="Google" id="ProtNLM"/>
    </source>
</evidence>
<dbReference type="Proteomes" id="UP000323136">
    <property type="component" value="Unassembled WGS sequence"/>
</dbReference>
<dbReference type="EMBL" id="VNIA01000001">
    <property type="protein sequence ID" value="TYP99592.1"/>
    <property type="molecule type" value="Genomic_DNA"/>
</dbReference>
<feature type="chain" id="PRO_5024433306" description="Lipoprotein" evidence="1">
    <location>
        <begin position="21"/>
        <end position="132"/>
    </location>
</feature>
<evidence type="ECO:0000313" key="3">
    <source>
        <dbReference type="Proteomes" id="UP000323136"/>
    </source>
</evidence>
<dbReference type="RefSeq" id="WP_148868305.1">
    <property type="nucleotide sequence ID" value="NZ_VNIA01000001.1"/>
</dbReference>
<name>A0A5S5DXR3_9FLAO</name>
<dbReference type="PROSITE" id="PS51257">
    <property type="entry name" value="PROKAR_LIPOPROTEIN"/>
    <property type="match status" value="1"/>
</dbReference>
<accession>A0A5S5DXR3</accession>
<comment type="caution">
    <text evidence="2">The sequence shown here is derived from an EMBL/GenBank/DDBJ whole genome shotgun (WGS) entry which is preliminary data.</text>
</comment>